<reference evidence="5" key="1">
    <citation type="submission" date="2017-03" db="EMBL/GenBank/DDBJ databases">
        <title>Phytopthora megakarya and P. palmivora, two closely related causual agents of cacao black pod achieved similar genome size and gene model numbers by different mechanisms.</title>
        <authorList>
            <person name="Ali S."/>
            <person name="Shao J."/>
            <person name="Larry D.J."/>
            <person name="Kronmiller B."/>
            <person name="Shen D."/>
            <person name="Strem M.D."/>
            <person name="Melnick R.L."/>
            <person name="Guiltinan M.J."/>
            <person name="Tyler B.M."/>
            <person name="Meinhardt L.W."/>
            <person name="Bailey B.A."/>
        </authorList>
    </citation>
    <scope>NUCLEOTIDE SEQUENCE [LARGE SCALE GENOMIC DNA]</scope>
    <source>
        <strain evidence="5">zdho120</strain>
    </source>
</reference>
<accession>A0A225W6W7</accession>
<dbReference type="STRING" id="4795.A0A225W6W7"/>
<name>A0A225W6W7_9STRA</name>
<feature type="domain" description="GATOR2 complex protein MIO zinc-ribbon like" evidence="3">
    <location>
        <begin position="622"/>
        <end position="668"/>
    </location>
</feature>
<dbReference type="CDD" id="cd16691">
    <property type="entry name" value="mRING-H2-C3H3C2_Mio"/>
    <property type="match status" value="1"/>
</dbReference>
<organism evidence="4 5">
    <name type="scientific">Phytophthora megakarya</name>
    <dbReference type="NCBI Taxonomy" id="4795"/>
    <lineage>
        <taxon>Eukaryota</taxon>
        <taxon>Sar</taxon>
        <taxon>Stramenopiles</taxon>
        <taxon>Oomycota</taxon>
        <taxon>Peronosporomycetes</taxon>
        <taxon>Peronosporales</taxon>
        <taxon>Peronosporaceae</taxon>
        <taxon>Phytophthora</taxon>
    </lineage>
</organism>
<feature type="compositionally biased region" description="Low complexity" evidence="2">
    <location>
        <begin position="741"/>
        <end position="752"/>
    </location>
</feature>
<evidence type="ECO:0000313" key="5">
    <source>
        <dbReference type="Proteomes" id="UP000198211"/>
    </source>
</evidence>
<proteinExistence type="inferred from homology"/>
<dbReference type="InterPro" id="IPR036322">
    <property type="entry name" value="WD40_repeat_dom_sf"/>
</dbReference>
<feature type="region of interest" description="Disordered" evidence="2">
    <location>
        <begin position="763"/>
        <end position="782"/>
    </location>
</feature>
<feature type="region of interest" description="Disordered" evidence="2">
    <location>
        <begin position="159"/>
        <end position="193"/>
    </location>
</feature>
<dbReference type="EMBL" id="NBNE01001569">
    <property type="protein sequence ID" value="OWZ13476.1"/>
    <property type="molecule type" value="Genomic_DNA"/>
</dbReference>
<sequence length="833" mass="90444">MSKRTVVEWSPHDTSLFAVGADNLRLFEVTTSSSSSEDYPDASIEPTAPSTQRKRAFRVVRINAKVSQLKCLQWHPFEAKPLLIATGTGSGKVLLCDFEDPRARVMREFLPKYSRPCHAVAWNPSVPNQLAAGFEKVRSDFCTLVWDLNTSSAVGGAAGASGLTSSSSSGNIEGLVDQDGSINGRKGGSNGGSSASIGVGAGANGFSAAGSKPVHELANSEATMALSWVPLQPTCLATGTGFKWLRVYDLRAKGSSPMSVVAHNKAVLGVVFDQHRPHILSTYSDAPQEPVKVWDIRQLESSSGPLLSLYQTSKNLAQVSWCPSKPGILVTASTEEKWVSLWDVTKQESGSSTLKKPFRAYSAILNDITLPLSDRLAFACRYLQPDELLAFVAQHEEESEQFGRLEGLIVTGIDADGIRLLQTYLDMTGDIQTLALLAARLPSSYVAKSSRLEKWIQIYKDLLNLWQLFHERARFDVGRSQLEDLLNGFTSFSRDVDAENFQAELAAPSTLSVPPQLFVRCNFCNASLSLASLLRLGGSHSSWLNRAKPKLTCCPTCRKPLPQCALCLLPFGSLNPYFELAHRRSRQTSEAVNTLVSSVAADARGVLKEPKAGKNEYENLAQLSSIPFVEWFTWCQSCKHGGHAHHLADWFKAHTVCPVTDCNCQCQHLDLPIVGDDNHNTVIEQQRASAAALATQRSVPKGKKKQQQQYHQQKSQESKAPMRSANKSFLDKQQQQASIGSQNSQHSFSVSSTIGTGSTYRSFSSAQLRPSGTSGGYPPPFSLSGSNSMANLSGGVNSVGTGSNVGSGPVIDGISLGNKLDQLEKDKNSYQYM</sequence>
<feature type="compositionally biased region" description="Low complexity" evidence="2">
    <location>
        <begin position="795"/>
        <end position="810"/>
    </location>
</feature>
<dbReference type="InterPro" id="IPR001680">
    <property type="entry name" value="WD40_rpt"/>
</dbReference>
<dbReference type="PANTHER" id="PTHR16453:SF9">
    <property type="entry name" value="GATOR COMPLEX PROTEIN MIOS"/>
    <property type="match status" value="1"/>
</dbReference>
<dbReference type="InterPro" id="IPR037593">
    <property type="entry name" value="MIOS/Sea4"/>
</dbReference>
<dbReference type="GO" id="GO:0005737">
    <property type="term" value="C:cytoplasm"/>
    <property type="evidence" value="ECO:0007669"/>
    <property type="project" value="TreeGrafter"/>
</dbReference>
<dbReference type="OrthoDB" id="341486at2759"/>
<comment type="similarity">
    <text evidence="1">Belongs to the WD repeat mio family.</text>
</comment>
<dbReference type="Proteomes" id="UP000198211">
    <property type="component" value="Unassembled WGS sequence"/>
</dbReference>
<keyword evidence="5" id="KW-1185">Reference proteome</keyword>
<feature type="compositionally biased region" description="Polar residues" evidence="2">
    <location>
        <begin position="763"/>
        <end position="772"/>
    </location>
</feature>
<evidence type="ECO:0000259" key="3">
    <source>
        <dbReference type="Pfam" id="PF17034"/>
    </source>
</evidence>
<feature type="compositionally biased region" description="Low complexity" evidence="2">
    <location>
        <begin position="707"/>
        <end position="719"/>
    </location>
</feature>
<evidence type="ECO:0000313" key="4">
    <source>
        <dbReference type="EMBL" id="OWZ13476.1"/>
    </source>
</evidence>
<evidence type="ECO:0000256" key="2">
    <source>
        <dbReference type="SAM" id="MobiDB-lite"/>
    </source>
</evidence>
<protein>
    <recommendedName>
        <fullName evidence="3">GATOR2 complex protein MIO zinc-ribbon like domain-containing protein</fullName>
    </recommendedName>
</protein>
<feature type="compositionally biased region" description="Low complexity" evidence="2">
    <location>
        <begin position="159"/>
        <end position="170"/>
    </location>
</feature>
<feature type="region of interest" description="Disordered" evidence="2">
    <location>
        <begin position="795"/>
        <end position="819"/>
    </location>
</feature>
<dbReference type="Pfam" id="PF21720">
    <property type="entry name" value="MIOS_WD40"/>
    <property type="match status" value="2"/>
</dbReference>
<comment type="caution">
    <text evidence="4">The sequence shown here is derived from an EMBL/GenBank/DDBJ whole genome shotgun (WGS) entry which is preliminary data.</text>
</comment>
<dbReference type="SMART" id="SM00320">
    <property type="entry name" value="WD40"/>
    <property type="match status" value="4"/>
</dbReference>
<dbReference type="InterPro" id="IPR015943">
    <property type="entry name" value="WD40/YVTN_repeat-like_dom_sf"/>
</dbReference>
<dbReference type="InterPro" id="IPR031488">
    <property type="entry name" value="Zn_ribbon_mio"/>
</dbReference>
<dbReference type="AlphaFoldDB" id="A0A225W6W7"/>
<feature type="compositionally biased region" description="Polar residues" evidence="2">
    <location>
        <begin position="725"/>
        <end position="740"/>
    </location>
</feature>
<feature type="region of interest" description="Disordered" evidence="2">
    <location>
        <begin position="692"/>
        <end position="752"/>
    </location>
</feature>
<dbReference type="Pfam" id="PF17034">
    <property type="entry name" value="zinc_ribbon_16"/>
    <property type="match status" value="1"/>
</dbReference>
<evidence type="ECO:0000256" key="1">
    <source>
        <dbReference type="ARBA" id="ARBA00009713"/>
    </source>
</evidence>
<dbReference type="SUPFAM" id="SSF50978">
    <property type="entry name" value="WD40 repeat-like"/>
    <property type="match status" value="1"/>
</dbReference>
<dbReference type="PANTHER" id="PTHR16453">
    <property type="entry name" value="WD40 DOMAIN-CONTAINING PROTEIN MIO FAMILY MEMBER"/>
    <property type="match status" value="1"/>
</dbReference>
<gene>
    <name evidence="4" type="ORF">PHMEG_00013188</name>
</gene>
<dbReference type="Gene3D" id="2.130.10.10">
    <property type="entry name" value="YVTN repeat-like/Quinoprotein amine dehydrogenase"/>
    <property type="match status" value="2"/>
</dbReference>